<dbReference type="Gene3D" id="2.60.40.10">
    <property type="entry name" value="Immunoglobulins"/>
    <property type="match status" value="1"/>
</dbReference>
<dbReference type="InterPro" id="IPR018060">
    <property type="entry name" value="HTH_AraC"/>
</dbReference>
<dbReference type="FunFam" id="1.10.10.60:FF:000284">
    <property type="entry name" value="Two-component system sensor histidine kinase/response regulator"/>
    <property type="match status" value="1"/>
</dbReference>
<dbReference type="SMART" id="SM00342">
    <property type="entry name" value="HTH_ARAC"/>
    <property type="match status" value="1"/>
</dbReference>
<dbReference type="InterPro" id="IPR004358">
    <property type="entry name" value="Sig_transdc_His_kin-like_C"/>
</dbReference>
<dbReference type="InterPro" id="IPR015943">
    <property type="entry name" value="WD40/YVTN_repeat-like_dom_sf"/>
</dbReference>
<dbReference type="SUPFAM" id="SSF52172">
    <property type="entry name" value="CheY-like"/>
    <property type="match status" value="1"/>
</dbReference>
<dbReference type="CDD" id="cd17574">
    <property type="entry name" value="REC_OmpR"/>
    <property type="match status" value="1"/>
</dbReference>
<dbReference type="PROSITE" id="PS50109">
    <property type="entry name" value="HIS_KIN"/>
    <property type="match status" value="1"/>
</dbReference>
<dbReference type="InterPro" id="IPR011110">
    <property type="entry name" value="Reg_prop"/>
</dbReference>
<feature type="domain" description="Response regulatory" evidence="15">
    <location>
        <begin position="1155"/>
        <end position="1270"/>
    </location>
</feature>
<dbReference type="InterPro" id="IPR013783">
    <property type="entry name" value="Ig-like_fold"/>
</dbReference>
<evidence type="ECO:0000256" key="10">
    <source>
        <dbReference type="ARBA" id="ARBA00023163"/>
    </source>
</evidence>
<dbReference type="GO" id="GO:0005524">
    <property type="term" value="F:ATP binding"/>
    <property type="evidence" value="ECO:0007669"/>
    <property type="project" value="UniProtKB-KW"/>
</dbReference>
<dbReference type="RefSeq" id="WP_072992313.1">
    <property type="nucleotide sequence ID" value="NZ_FQYU01000002.1"/>
</dbReference>
<dbReference type="InterPro" id="IPR011006">
    <property type="entry name" value="CheY-like_superfamily"/>
</dbReference>
<keyword evidence="9" id="KW-0805">Transcription regulation</keyword>
<dbReference type="Pfam" id="PF00072">
    <property type="entry name" value="Response_reg"/>
    <property type="match status" value="1"/>
</dbReference>
<keyword evidence="8" id="KW-0902">Two-component regulatory system</keyword>
<sequence length="1407" mass="159642">MIEGEKVCKSFKVLSVLVLVFFLGVGRAQETYYFDNIGTNKGLSQSDVNCIYQDTYGYMWFGTHDGLNKYDGYSFTVYKPDQKGKGIGSNLIFAIEGDDKGNLWIGTTGDGLWYYDREKEAFRQFKYEKDDPSGLINDYITYLSLDSKNRLWVATKEGMNMLDLNQPLDDPKFVSFEYHLNGSLQNWPGGVINSIYENNKGELLFGAGGLYRLKVGSHGEFFFQREQLEPSFQFVSIGAIAEDQFNRLLVGTHVGLFIQQKEGNQAFEKIHSGAVTSILLDKDDHIWAGTDNGLLYFDNSPELERPELLNLFQYRPENPNSLSKNIVTSLYLDKTGILWVGTNGGGVNKFDPDRKQFVHVKKNLGDNSLSYDKIRSLFEDSNGTFWVGTEGGGLNMALNNKGRYGGFRSYDFLRKVFALEEIKIKNRKYLLVGGQNQTFLYRLDITDPDKIPEKGEAVEGISESVFSLLNDSQDNLWIGTYSGGLYRWMRNGDDSFTKRNFRYRPDKPDGLSNNIIRNIYEDSKGNIWIATGDGLCQLSVTERYKENPKFNVYRHQGDSPGSLSHNYILALYESKNGVMWVGTFGGGLNKLVVDQETGESWFKNYGIEDGLPNNVIKGILEDDQGFLWVSTNKGLSRLDTENDEFKNFDVADGLQDSEFQELACVKRKDGELVFGGVNGFNAFYPRNIILNDTPAETVVTKLSLFNNEIEVGEELNGRVLLERNIAQTEELTLNHNGNSFSFEFASLHFAAPDKNQFAYMLEGFDQDWTYTGSGKRFATYTNIEPGEYTLKVKSTNNDGVWDQTPYTLKVKVRPPIYKTTVAYLVYGILFLLFLWALLRFTLISTSKKHQLELEHLEKANNDELQRVKLDFFTNISHEFKTPLTLIKAPLEYLMGNLGKVDEDTLREQYALMQKNTNYLQNLVNQLLDFRKINQGKMSLVVRHTDIISFVREVAEPFQFLAFKKSIKFNIRSEMGYAKTWFDHSALEKILNNLLSNAFKFTPEGGEVELEIATSPGDPSAKGPLSKAHVVVKVKDSGKGIPDEKKSVVFEKYYTEKEDEKVNSKGIGIGLSFTKSLVELHLGKIEVADNENGGTCFVVCLPSEKSVYEEAPDISCKEVVDNDYLVRSSESESLAIDLNDELEDYSLSKGRSKNPVLLIVDDNPDILKFIKQVLGKSYTIFEANNGDRAFEIAKKVVPNIIITDVVMPVMGGIELCEKIKTTNTTSHIPVIMLTAKGSQESEIEGLSHGADAYLKKPFNFQVLELKLANILKDRAEIRKRFQQDLTLQPAEVNVTSLDQQFLKQAVEVVEKHMMNTDFNVEMLVKEMGHSRSNLYLKFKELTGLSSSEFIRNIRLKRAIQLLDNSDYSVKEIMFRTGFNTASYFSKCFKKEFGVVPSEYIKKRKIIQD</sequence>
<dbReference type="FunFam" id="1.10.287.130:FF:000045">
    <property type="entry name" value="Two-component system sensor histidine kinase/response regulator"/>
    <property type="match status" value="1"/>
</dbReference>
<dbReference type="SMART" id="SM00448">
    <property type="entry name" value="REC"/>
    <property type="match status" value="1"/>
</dbReference>
<dbReference type="Gene3D" id="1.10.10.60">
    <property type="entry name" value="Homeodomain-like"/>
    <property type="match status" value="1"/>
</dbReference>
<dbReference type="InterPro" id="IPR003661">
    <property type="entry name" value="HisK_dim/P_dom"/>
</dbReference>
<organism evidence="16 17">
    <name type="scientific">Pseudozobellia thermophila</name>
    <dbReference type="NCBI Taxonomy" id="192903"/>
    <lineage>
        <taxon>Bacteria</taxon>
        <taxon>Pseudomonadati</taxon>
        <taxon>Bacteroidota</taxon>
        <taxon>Flavobacteriia</taxon>
        <taxon>Flavobacteriales</taxon>
        <taxon>Flavobacteriaceae</taxon>
        <taxon>Pseudozobellia</taxon>
    </lineage>
</organism>
<reference evidence="17" key="1">
    <citation type="submission" date="2016-11" db="EMBL/GenBank/DDBJ databases">
        <authorList>
            <person name="Varghese N."/>
            <person name="Submissions S."/>
        </authorList>
    </citation>
    <scope>NUCLEOTIDE SEQUENCE [LARGE SCALE GENOMIC DNA]</scope>
    <source>
        <strain evidence="17">DSM 19858</strain>
    </source>
</reference>
<dbReference type="Gene3D" id="3.40.50.2300">
    <property type="match status" value="1"/>
</dbReference>
<keyword evidence="6 16" id="KW-0418">Kinase</keyword>
<dbReference type="InterPro" id="IPR036097">
    <property type="entry name" value="HisK_dim/P_sf"/>
</dbReference>
<dbReference type="Pfam" id="PF07494">
    <property type="entry name" value="Reg_prop"/>
    <property type="match status" value="8"/>
</dbReference>
<feature type="domain" description="HTH araC/xylS-type" evidence="13">
    <location>
        <begin position="1302"/>
        <end position="1401"/>
    </location>
</feature>
<dbReference type="InterPro" id="IPR005467">
    <property type="entry name" value="His_kinase_dom"/>
</dbReference>
<keyword evidence="5" id="KW-0547">Nucleotide-binding</keyword>
<dbReference type="PROSITE" id="PS01124">
    <property type="entry name" value="HTH_ARAC_FAMILY_2"/>
    <property type="match status" value="1"/>
</dbReference>
<dbReference type="SUPFAM" id="SSF63829">
    <property type="entry name" value="Calcium-dependent phosphotriesterase"/>
    <property type="match status" value="2"/>
</dbReference>
<keyword evidence="7" id="KW-0067">ATP-binding</keyword>
<feature type="domain" description="Histidine kinase" evidence="14">
    <location>
        <begin position="874"/>
        <end position="1104"/>
    </location>
</feature>
<dbReference type="GO" id="GO:0003700">
    <property type="term" value="F:DNA-binding transcription factor activity"/>
    <property type="evidence" value="ECO:0007669"/>
    <property type="project" value="InterPro"/>
</dbReference>
<dbReference type="PROSITE" id="PS50110">
    <property type="entry name" value="RESPONSE_REGULATORY"/>
    <property type="match status" value="1"/>
</dbReference>
<dbReference type="PANTHER" id="PTHR43547:SF2">
    <property type="entry name" value="HYBRID SIGNAL TRANSDUCTION HISTIDINE KINASE C"/>
    <property type="match status" value="1"/>
</dbReference>
<dbReference type="SUPFAM" id="SSF47384">
    <property type="entry name" value="Homodimeric domain of signal transducing histidine kinase"/>
    <property type="match status" value="1"/>
</dbReference>
<evidence type="ECO:0000313" key="17">
    <source>
        <dbReference type="Proteomes" id="UP000184543"/>
    </source>
</evidence>
<dbReference type="GO" id="GO:0043565">
    <property type="term" value="F:sequence-specific DNA binding"/>
    <property type="evidence" value="ECO:0007669"/>
    <property type="project" value="InterPro"/>
</dbReference>
<dbReference type="EMBL" id="FQYU01000002">
    <property type="protein sequence ID" value="SHJ10609.1"/>
    <property type="molecule type" value="Genomic_DNA"/>
</dbReference>
<dbReference type="Gene3D" id="2.130.10.10">
    <property type="entry name" value="YVTN repeat-like/Quinoprotein amine dehydrogenase"/>
    <property type="match status" value="3"/>
</dbReference>
<proteinExistence type="predicted"/>
<feature type="transmembrane region" description="Helical" evidence="12">
    <location>
        <begin position="821"/>
        <end position="842"/>
    </location>
</feature>
<gene>
    <name evidence="16" type="ORF">SAMN04488513_102854</name>
</gene>
<dbReference type="FunFam" id="2.60.40.10:FF:000791">
    <property type="entry name" value="Two-component system sensor histidine kinase/response regulator"/>
    <property type="match status" value="1"/>
</dbReference>
<dbReference type="Gene3D" id="1.10.287.130">
    <property type="match status" value="1"/>
</dbReference>
<dbReference type="CDD" id="cd00146">
    <property type="entry name" value="PKD"/>
    <property type="match status" value="1"/>
</dbReference>
<keyword evidence="3 11" id="KW-0597">Phosphoprotein</keyword>
<evidence type="ECO:0000256" key="1">
    <source>
        <dbReference type="ARBA" id="ARBA00000085"/>
    </source>
</evidence>
<evidence type="ECO:0000313" key="16">
    <source>
        <dbReference type="EMBL" id="SHJ10609.1"/>
    </source>
</evidence>
<dbReference type="SMART" id="SM00388">
    <property type="entry name" value="HisKA"/>
    <property type="match status" value="1"/>
</dbReference>
<dbReference type="Pfam" id="PF02518">
    <property type="entry name" value="HATPase_c"/>
    <property type="match status" value="1"/>
</dbReference>
<dbReference type="InterPro" id="IPR036890">
    <property type="entry name" value="HATPase_C_sf"/>
</dbReference>
<dbReference type="SUPFAM" id="SSF55874">
    <property type="entry name" value="ATPase domain of HSP90 chaperone/DNA topoisomerase II/histidine kinase"/>
    <property type="match status" value="1"/>
</dbReference>
<evidence type="ECO:0000256" key="3">
    <source>
        <dbReference type="ARBA" id="ARBA00022553"/>
    </source>
</evidence>
<dbReference type="STRING" id="192903.SAMN04488513_102854"/>
<dbReference type="SUPFAM" id="SSF46689">
    <property type="entry name" value="Homeodomain-like"/>
    <property type="match status" value="1"/>
</dbReference>
<dbReference type="InterPro" id="IPR011123">
    <property type="entry name" value="Y_Y_Y"/>
</dbReference>
<evidence type="ECO:0000256" key="12">
    <source>
        <dbReference type="SAM" id="Phobius"/>
    </source>
</evidence>
<name>A0A1M6GL01_9FLAO</name>
<dbReference type="Gene3D" id="3.30.565.10">
    <property type="entry name" value="Histidine kinase-like ATPase, C-terminal domain"/>
    <property type="match status" value="1"/>
</dbReference>
<dbReference type="SMART" id="SM00387">
    <property type="entry name" value="HATPase_c"/>
    <property type="match status" value="1"/>
</dbReference>
<dbReference type="Pfam" id="PF12833">
    <property type="entry name" value="HTH_18"/>
    <property type="match status" value="1"/>
</dbReference>
<dbReference type="Pfam" id="PF07495">
    <property type="entry name" value="Y_Y_Y"/>
    <property type="match status" value="1"/>
</dbReference>
<dbReference type="EC" id="2.7.13.3" evidence="2"/>
<evidence type="ECO:0000256" key="8">
    <source>
        <dbReference type="ARBA" id="ARBA00023012"/>
    </source>
</evidence>
<accession>A0A1M6GL01</accession>
<dbReference type="PANTHER" id="PTHR43547">
    <property type="entry name" value="TWO-COMPONENT HISTIDINE KINASE"/>
    <property type="match status" value="1"/>
</dbReference>
<dbReference type="CDD" id="cd00082">
    <property type="entry name" value="HisKA"/>
    <property type="match status" value="1"/>
</dbReference>
<dbReference type="GO" id="GO:0000155">
    <property type="term" value="F:phosphorelay sensor kinase activity"/>
    <property type="evidence" value="ECO:0007669"/>
    <property type="project" value="InterPro"/>
</dbReference>
<evidence type="ECO:0000256" key="5">
    <source>
        <dbReference type="ARBA" id="ARBA00022741"/>
    </source>
</evidence>
<dbReference type="InterPro" id="IPR003594">
    <property type="entry name" value="HATPase_dom"/>
</dbReference>
<comment type="catalytic activity">
    <reaction evidence="1">
        <text>ATP + protein L-histidine = ADP + protein N-phospho-L-histidine.</text>
        <dbReference type="EC" id="2.7.13.3"/>
    </reaction>
</comment>
<dbReference type="FunFam" id="3.30.565.10:FF:000037">
    <property type="entry name" value="Hybrid sensor histidine kinase/response regulator"/>
    <property type="match status" value="1"/>
</dbReference>
<evidence type="ECO:0000259" key="14">
    <source>
        <dbReference type="PROSITE" id="PS50109"/>
    </source>
</evidence>
<keyword evidence="12" id="KW-1133">Transmembrane helix</keyword>
<keyword evidence="4" id="KW-0808">Transferase</keyword>
<evidence type="ECO:0000256" key="11">
    <source>
        <dbReference type="PROSITE-ProRule" id="PRU00169"/>
    </source>
</evidence>
<keyword evidence="10" id="KW-0804">Transcription</keyword>
<feature type="modified residue" description="4-aspartylphosphate" evidence="11">
    <location>
        <position position="1203"/>
    </location>
</feature>
<evidence type="ECO:0000256" key="2">
    <source>
        <dbReference type="ARBA" id="ARBA00012438"/>
    </source>
</evidence>
<keyword evidence="12" id="KW-0472">Membrane</keyword>
<dbReference type="InterPro" id="IPR009057">
    <property type="entry name" value="Homeodomain-like_sf"/>
</dbReference>
<dbReference type="InterPro" id="IPR001789">
    <property type="entry name" value="Sig_transdc_resp-reg_receiver"/>
</dbReference>
<dbReference type="OrthoDB" id="358279at2"/>
<evidence type="ECO:0000256" key="7">
    <source>
        <dbReference type="ARBA" id="ARBA00022840"/>
    </source>
</evidence>
<evidence type="ECO:0000256" key="4">
    <source>
        <dbReference type="ARBA" id="ARBA00022679"/>
    </source>
</evidence>
<dbReference type="PRINTS" id="PR00344">
    <property type="entry name" value="BCTRLSENSOR"/>
</dbReference>
<keyword evidence="12" id="KW-0812">Transmembrane</keyword>
<keyword evidence="17" id="KW-1185">Reference proteome</keyword>
<evidence type="ECO:0000256" key="6">
    <source>
        <dbReference type="ARBA" id="ARBA00022777"/>
    </source>
</evidence>
<evidence type="ECO:0000259" key="15">
    <source>
        <dbReference type="PROSITE" id="PS50110"/>
    </source>
</evidence>
<dbReference type="Proteomes" id="UP000184543">
    <property type="component" value="Unassembled WGS sequence"/>
</dbReference>
<evidence type="ECO:0000256" key="9">
    <source>
        <dbReference type="ARBA" id="ARBA00023015"/>
    </source>
</evidence>
<protein>
    <recommendedName>
        <fullName evidence="2">histidine kinase</fullName>
        <ecNumber evidence="2">2.7.13.3</ecNumber>
    </recommendedName>
</protein>
<dbReference type="Pfam" id="PF00512">
    <property type="entry name" value="HisKA"/>
    <property type="match status" value="1"/>
</dbReference>
<evidence type="ECO:0000259" key="13">
    <source>
        <dbReference type="PROSITE" id="PS01124"/>
    </source>
</evidence>